<comment type="caution">
    <text evidence="4">The sequence shown here is derived from an EMBL/GenBank/DDBJ whole genome shotgun (WGS) entry which is preliminary data.</text>
</comment>
<feature type="compositionally biased region" description="Polar residues" evidence="1">
    <location>
        <begin position="1"/>
        <end position="10"/>
    </location>
</feature>
<evidence type="ECO:0008006" key="6">
    <source>
        <dbReference type="Google" id="ProtNLM"/>
    </source>
</evidence>
<dbReference type="EMBL" id="MCFD01000017">
    <property type="protein sequence ID" value="ORX66127.1"/>
    <property type="molecule type" value="Genomic_DNA"/>
</dbReference>
<dbReference type="Gene3D" id="1.10.10.60">
    <property type="entry name" value="Homeodomain-like"/>
    <property type="match status" value="3"/>
</dbReference>
<organism evidence="4 5">
    <name type="scientific">Linderina pennispora</name>
    <dbReference type="NCBI Taxonomy" id="61395"/>
    <lineage>
        <taxon>Eukaryota</taxon>
        <taxon>Fungi</taxon>
        <taxon>Fungi incertae sedis</taxon>
        <taxon>Zoopagomycota</taxon>
        <taxon>Kickxellomycotina</taxon>
        <taxon>Kickxellomycetes</taxon>
        <taxon>Kickxellales</taxon>
        <taxon>Kickxellaceae</taxon>
        <taxon>Linderina</taxon>
    </lineage>
</organism>
<dbReference type="AlphaFoldDB" id="A0A1Y1VXZ6"/>
<dbReference type="InterPro" id="IPR050560">
    <property type="entry name" value="MYB_TF"/>
</dbReference>
<dbReference type="SUPFAM" id="SSF46689">
    <property type="entry name" value="Homeodomain-like"/>
    <property type="match status" value="2"/>
</dbReference>
<dbReference type="Pfam" id="PF00249">
    <property type="entry name" value="Myb_DNA-binding"/>
    <property type="match status" value="3"/>
</dbReference>
<dbReference type="PROSITE" id="PS50090">
    <property type="entry name" value="MYB_LIKE"/>
    <property type="match status" value="2"/>
</dbReference>
<feature type="region of interest" description="Disordered" evidence="1">
    <location>
        <begin position="1"/>
        <end position="25"/>
    </location>
</feature>
<feature type="domain" description="Myb-like" evidence="2">
    <location>
        <begin position="40"/>
        <end position="97"/>
    </location>
</feature>
<evidence type="ECO:0000313" key="4">
    <source>
        <dbReference type="EMBL" id="ORX66127.1"/>
    </source>
</evidence>
<dbReference type="InterPro" id="IPR009057">
    <property type="entry name" value="Homeodomain-like_sf"/>
</dbReference>
<dbReference type="RefSeq" id="XP_040740154.1">
    <property type="nucleotide sequence ID" value="XM_040885781.1"/>
</dbReference>
<name>A0A1Y1VXZ6_9FUNG</name>
<dbReference type="GeneID" id="63802429"/>
<dbReference type="InterPro" id="IPR001005">
    <property type="entry name" value="SANT/Myb"/>
</dbReference>
<gene>
    <name evidence="4" type="ORF">DL89DRAFT_260421</name>
</gene>
<dbReference type="PANTHER" id="PTHR45614">
    <property type="entry name" value="MYB PROTEIN-RELATED"/>
    <property type="match status" value="1"/>
</dbReference>
<dbReference type="Proteomes" id="UP000193922">
    <property type="component" value="Unassembled WGS sequence"/>
</dbReference>
<evidence type="ECO:0000259" key="2">
    <source>
        <dbReference type="PROSITE" id="PS50090"/>
    </source>
</evidence>
<sequence>MASLQITQPGIGSGKRIDWEMPAASNPPLPPSTELLAAIKSQGKPTPWSEQEIRAFQALVIDRIGIYRVRKVDWNVVAMHIGTRTPEAIKSRFRQMLSEMPHDSRASLMQRRLSHNAQLCGSKKASKARTRVWTPQEDDALKTAVALYGAHKWRMISEFVETRRPSQCYNRWRYMNSPLSGKRGPPSYWINVMYRKKKLSKAGSSDGSSVLSAILNQQLQEAMDRDASSNTGVVLGTDEAGEEIMGAVDRAVLKPFSVDEDKLIIQLVRLHGRKWGHITRLLNAANQQRERTRDLGSDSQTTQKRTANWVCERFRLLSQPIEAGV</sequence>
<dbReference type="GO" id="GO:0000978">
    <property type="term" value="F:RNA polymerase II cis-regulatory region sequence-specific DNA binding"/>
    <property type="evidence" value="ECO:0007669"/>
    <property type="project" value="TreeGrafter"/>
</dbReference>
<evidence type="ECO:0000259" key="3">
    <source>
        <dbReference type="PROSITE" id="PS51294"/>
    </source>
</evidence>
<dbReference type="SMART" id="SM00717">
    <property type="entry name" value="SANT"/>
    <property type="match status" value="3"/>
</dbReference>
<dbReference type="OrthoDB" id="2143914at2759"/>
<evidence type="ECO:0000313" key="5">
    <source>
        <dbReference type="Proteomes" id="UP000193922"/>
    </source>
</evidence>
<proteinExistence type="predicted"/>
<dbReference type="InterPro" id="IPR017930">
    <property type="entry name" value="Myb_dom"/>
</dbReference>
<dbReference type="CDD" id="cd00167">
    <property type="entry name" value="SANT"/>
    <property type="match status" value="2"/>
</dbReference>
<dbReference type="STRING" id="61395.A0A1Y1VXZ6"/>
<accession>A0A1Y1VXZ6</accession>
<dbReference type="GO" id="GO:0005634">
    <property type="term" value="C:nucleus"/>
    <property type="evidence" value="ECO:0007669"/>
    <property type="project" value="TreeGrafter"/>
</dbReference>
<protein>
    <recommendedName>
        <fullName evidence="6">Homeodomain-like protein</fullName>
    </recommendedName>
</protein>
<evidence type="ECO:0000256" key="1">
    <source>
        <dbReference type="SAM" id="MobiDB-lite"/>
    </source>
</evidence>
<feature type="domain" description="Myb-like" evidence="2">
    <location>
        <begin position="125"/>
        <end position="176"/>
    </location>
</feature>
<feature type="domain" description="HTH myb-type" evidence="3">
    <location>
        <begin position="125"/>
        <end position="180"/>
    </location>
</feature>
<keyword evidence="5" id="KW-1185">Reference proteome</keyword>
<dbReference type="PROSITE" id="PS51294">
    <property type="entry name" value="HTH_MYB"/>
    <property type="match status" value="1"/>
</dbReference>
<reference evidence="4 5" key="1">
    <citation type="submission" date="2016-07" db="EMBL/GenBank/DDBJ databases">
        <title>Pervasive Adenine N6-methylation of Active Genes in Fungi.</title>
        <authorList>
            <consortium name="DOE Joint Genome Institute"/>
            <person name="Mondo S.J."/>
            <person name="Dannebaum R.O."/>
            <person name="Kuo R.C."/>
            <person name="Labutti K."/>
            <person name="Haridas S."/>
            <person name="Kuo A."/>
            <person name="Salamov A."/>
            <person name="Ahrendt S.R."/>
            <person name="Lipzen A."/>
            <person name="Sullivan W."/>
            <person name="Andreopoulos W.B."/>
            <person name="Clum A."/>
            <person name="Lindquist E."/>
            <person name="Daum C."/>
            <person name="Ramamoorthy G.K."/>
            <person name="Gryganskyi A."/>
            <person name="Culley D."/>
            <person name="Magnuson J.K."/>
            <person name="James T.Y."/>
            <person name="O'Malley M.A."/>
            <person name="Stajich J.E."/>
            <person name="Spatafora J.W."/>
            <person name="Visel A."/>
            <person name="Grigoriev I.V."/>
        </authorList>
    </citation>
    <scope>NUCLEOTIDE SEQUENCE [LARGE SCALE GENOMIC DNA]</scope>
    <source>
        <strain evidence="4 5">ATCC 12442</strain>
    </source>
</reference>
<dbReference type="GO" id="GO:0000981">
    <property type="term" value="F:DNA-binding transcription factor activity, RNA polymerase II-specific"/>
    <property type="evidence" value="ECO:0007669"/>
    <property type="project" value="TreeGrafter"/>
</dbReference>